<evidence type="ECO:0000313" key="6">
    <source>
        <dbReference type="EMBL" id="CAF0714777.1"/>
    </source>
</evidence>
<feature type="compositionally biased region" description="Basic and acidic residues" evidence="3">
    <location>
        <begin position="380"/>
        <end position="391"/>
    </location>
</feature>
<dbReference type="GO" id="GO:0003723">
    <property type="term" value="F:RNA binding"/>
    <property type="evidence" value="ECO:0007669"/>
    <property type="project" value="UniProtKB-UniRule"/>
</dbReference>
<dbReference type="CDD" id="cd16983">
    <property type="entry name" value="CID_SCAF8_like"/>
    <property type="match status" value="1"/>
</dbReference>
<feature type="compositionally biased region" description="Low complexity" evidence="3">
    <location>
        <begin position="836"/>
        <end position="880"/>
    </location>
</feature>
<dbReference type="Pfam" id="PF04818">
    <property type="entry name" value="CID"/>
    <property type="match status" value="1"/>
</dbReference>
<dbReference type="AlphaFoldDB" id="A0A813M422"/>
<dbReference type="GO" id="GO:0005634">
    <property type="term" value="C:nucleus"/>
    <property type="evidence" value="ECO:0007669"/>
    <property type="project" value="TreeGrafter"/>
</dbReference>
<evidence type="ECO:0000259" key="4">
    <source>
        <dbReference type="PROSITE" id="PS50102"/>
    </source>
</evidence>
<dbReference type="PROSITE" id="PS51391">
    <property type="entry name" value="CID"/>
    <property type="match status" value="1"/>
</dbReference>
<feature type="region of interest" description="Disordered" evidence="3">
    <location>
        <begin position="260"/>
        <end position="294"/>
    </location>
</feature>
<dbReference type="SMART" id="SM00360">
    <property type="entry name" value="RRM"/>
    <property type="match status" value="1"/>
</dbReference>
<dbReference type="SUPFAM" id="SSF54928">
    <property type="entry name" value="RNA-binding domain, RBD"/>
    <property type="match status" value="1"/>
</dbReference>
<dbReference type="Gene3D" id="3.30.70.330">
    <property type="match status" value="1"/>
</dbReference>
<dbReference type="EMBL" id="CAJNOC010000098">
    <property type="protein sequence ID" value="CAF0714777.1"/>
    <property type="molecule type" value="Genomic_DNA"/>
</dbReference>
<dbReference type="InterPro" id="IPR008942">
    <property type="entry name" value="ENTH_VHS"/>
</dbReference>
<evidence type="ECO:0000256" key="2">
    <source>
        <dbReference type="PROSITE-ProRule" id="PRU00176"/>
    </source>
</evidence>
<dbReference type="InterPro" id="IPR012677">
    <property type="entry name" value="Nucleotide-bd_a/b_plait_sf"/>
</dbReference>
<feature type="region of interest" description="Disordered" evidence="3">
    <location>
        <begin position="769"/>
        <end position="887"/>
    </location>
</feature>
<evidence type="ECO:0000256" key="3">
    <source>
        <dbReference type="SAM" id="MobiDB-lite"/>
    </source>
</evidence>
<evidence type="ECO:0000313" key="7">
    <source>
        <dbReference type="Proteomes" id="UP000663879"/>
    </source>
</evidence>
<dbReference type="OrthoDB" id="79367at2759"/>
<dbReference type="InterPro" id="IPR000504">
    <property type="entry name" value="RRM_dom"/>
</dbReference>
<dbReference type="SMART" id="SM00582">
    <property type="entry name" value="RPR"/>
    <property type="match status" value="1"/>
</dbReference>
<feature type="region of interest" description="Disordered" evidence="3">
    <location>
        <begin position="574"/>
        <end position="593"/>
    </location>
</feature>
<dbReference type="SUPFAM" id="SSF48464">
    <property type="entry name" value="ENTH/VHS domain"/>
    <property type="match status" value="1"/>
</dbReference>
<feature type="compositionally biased region" description="Polar residues" evidence="3">
    <location>
        <begin position="277"/>
        <end position="294"/>
    </location>
</feature>
<dbReference type="InterPro" id="IPR035979">
    <property type="entry name" value="RBD_domain_sf"/>
</dbReference>
<evidence type="ECO:0000256" key="1">
    <source>
        <dbReference type="ARBA" id="ARBA00022884"/>
    </source>
</evidence>
<feature type="compositionally biased region" description="Pro residues" evidence="3">
    <location>
        <begin position="348"/>
        <end position="375"/>
    </location>
</feature>
<dbReference type="PANTHER" id="PTHR23140">
    <property type="entry name" value="RNA PROCESSING PROTEIN LD23810P"/>
    <property type="match status" value="1"/>
</dbReference>
<proteinExistence type="predicted"/>
<gene>
    <name evidence="6" type="ORF">OXX778_LOCUS1506</name>
</gene>
<dbReference type="Proteomes" id="UP000663879">
    <property type="component" value="Unassembled WGS sequence"/>
</dbReference>
<dbReference type="PANTHER" id="PTHR23140:SF4">
    <property type="entry name" value="PROTEIN CBR-NRD-1"/>
    <property type="match status" value="1"/>
</dbReference>
<comment type="caution">
    <text evidence="6">The sequence shown here is derived from an EMBL/GenBank/DDBJ whole genome shotgun (WGS) entry which is preliminary data.</text>
</comment>
<reference evidence="6" key="1">
    <citation type="submission" date="2021-02" db="EMBL/GenBank/DDBJ databases">
        <authorList>
            <person name="Nowell W R."/>
        </authorList>
    </citation>
    <scope>NUCLEOTIDE SEQUENCE</scope>
    <source>
        <strain evidence="6">Ploen Becks lab</strain>
    </source>
</reference>
<sequence length="887" mass="100965">MSSNLKSDILDTSTNLNSSQISNHDNQIASEFHRELYSLLESKPPVSKDKVNQLVKEAIKSHRYYKHVVYYIETFIKNCPPEHKLSGLYVIDALIRKQSSSSTSVSNSKRQIYIDLYIKRFSMNICKTFTNLFVKAPQADRLKINRVIELWQKYNVIEQELIDQLNRISNTSKIDVALSTNSDQSDQKNDQENKIIDKSENDLKLSAINSISLNGELINELTKLTSKIKTNVNGAPLKKLKVSTPPITTTKTEISKILDDFDSDSDNQSNLKRKSVSPKSTDPSNTTNIYQSTSDRLKTSISNCTAWLHNNSTNPTNSEQNVKLPDFIEPSSFMQNYSFLYGNNLVAPPPPPPPPHHAQPPPPPPPPGPVPPPPAQTKSIDPKISQREKEKERHKRGLPTLKSQHVGICSKTIWLGHLSKSTTEDLIVNEITELIAPSSSSDNDSSKKRVQKSKNQQNIIADVHLIPPRGCVYVEFIDRKMASKCLDKMKDNYRLDGNFIKVAWATNKGIEKEKRLKEFWNVDLGCTYIPWSHLDSYPIDSIDFGKWAVGGLVDEDSLCEKYLTTYKNQVLKSNSENSVSTKNTEDSTDMDLDNDETHEINSNINDPNTNTQEKIQPVQFPNMLNPPPMLPLNFNTPPPNIQVSMPQNQFLPPSHGLNQNHLGLSSIQVHPLNFSQIRQFNPIFSSQTDTSQDSMITQNQSLLDLLNSQRNMVTLTSANFNPAPSHFQFIQRPVLMNPQGPQSHLSLSQQTVMPMRKIILPLQSLPGQLNQGEEQKSKQETSNTQNNTSVTQNDDKYDNRKTDDNRNYYGNNQRNNWKSNNHYNNNNRRSYGGEMSNRNNNYSNNHRYSNRSNNFNKDNNYKNNYKKYNNNNNNNNDNNKTAQNEDR</sequence>
<keyword evidence="1 2" id="KW-0694">RNA-binding</keyword>
<feature type="compositionally biased region" description="Basic and acidic residues" evidence="3">
    <location>
        <begin position="793"/>
        <end position="806"/>
    </location>
</feature>
<protein>
    <submittedName>
        <fullName evidence="6">Uncharacterized protein</fullName>
    </submittedName>
</protein>
<dbReference type="InterPro" id="IPR051485">
    <property type="entry name" value="SR-CTD_assoc_factor"/>
</dbReference>
<feature type="compositionally biased region" description="Low complexity" evidence="3">
    <location>
        <begin position="807"/>
        <end position="829"/>
    </location>
</feature>
<dbReference type="Gene3D" id="1.25.40.90">
    <property type="match status" value="1"/>
</dbReference>
<keyword evidence="7" id="KW-1185">Reference proteome</keyword>
<dbReference type="InterPro" id="IPR006569">
    <property type="entry name" value="CID_dom"/>
</dbReference>
<feature type="domain" description="CID" evidence="5">
    <location>
        <begin position="24"/>
        <end position="173"/>
    </location>
</feature>
<feature type="region of interest" description="Disordered" evidence="3">
    <location>
        <begin position="348"/>
        <end position="402"/>
    </location>
</feature>
<accession>A0A813M422</accession>
<evidence type="ECO:0000259" key="5">
    <source>
        <dbReference type="PROSITE" id="PS51391"/>
    </source>
</evidence>
<feature type="domain" description="RRM" evidence="4">
    <location>
        <begin position="411"/>
        <end position="507"/>
    </location>
</feature>
<name>A0A813M422_9BILA</name>
<feature type="compositionally biased region" description="Low complexity" evidence="3">
    <location>
        <begin position="781"/>
        <end position="792"/>
    </location>
</feature>
<organism evidence="6 7">
    <name type="scientific">Brachionus calyciflorus</name>
    <dbReference type="NCBI Taxonomy" id="104777"/>
    <lineage>
        <taxon>Eukaryota</taxon>
        <taxon>Metazoa</taxon>
        <taxon>Spiralia</taxon>
        <taxon>Gnathifera</taxon>
        <taxon>Rotifera</taxon>
        <taxon>Eurotatoria</taxon>
        <taxon>Monogononta</taxon>
        <taxon>Pseudotrocha</taxon>
        <taxon>Ploima</taxon>
        <taxon>Brachionidae</taxon>
        <taxon>Brachionus</taxon>
    </lineage>
</organism>
<dbReference type="PROSITE" id="PS50102">
    <property type="entry name" value="RRM"/>
    <property type="match status" value="1"/>
</dbReference>